<feature type="domain" description="GGDEF" evidence="2">
    <location>
        <begin position="180"/>
        <end position="314"/>
    </location>
</feature>
<dbReference type="Proteomes" id="UP000681356">
    <property type="component" value="Unassembled WGS sequence"/>
</dbReference>
<reference evidence="3" key="1">
    <citation type="submission" date="2021-04" db="EMBL/GenBank/DDBJ databases">
        <authorList>
            <person name="Yoon J."/>
        </authorList>
    </citation>
    <scope>NUCLEOTIDE SEQUENCE</scope>
    <source>
        <strain evidence="3">KMU-90</strain>
    </source>
</reference>
<dbReference type="PANTHER" id="PTHR44757:SF2">
    <property type="entry name" value="BIOFILM ARCHITECTURE MAINTENANCE PROTEIN MBAA"/>
    <property type="match status" value="1"/>
</dbReference>
<dbReference type="InterPro" id="IPR000160">
    <property type="entry name" value="GGDEF_dom"/>
</dbReference>
<proteinExistence type="predicted"/>
<evidence type="ECO:0000259" key="2">
    <source>
        <dbReference type="PROSITE" id="PS50887"/>
    </source>
</evidence>
<dbReference type="NCBIfam" id="TIGR00254">
    <property type="entry name" value="GGDEF"/>
    <property type="match status" value="1"/>
</dbReference>
<dbReference type="SMART" id="SM00267">
    <property type="entry name" value="GGDEF"/>
    <property type="match status" value="1"/>
</dbReference>
<feature type="coiled-coil region" evidence="1">
    <location>
        <begin position="126"/>
        <end position="155"/>
    </location>
</feature>
<dbReference type="AlphaFoldDB" id="A0A8J7WDW1"/>
<sequence length="314" mass="34505">MNSTAEIALAAIEAAFRNCPRATYLVDPEGRLLCANKAAGRIAPTERGMLLSEIAVIETGAVQSLLMTATQSSGPVPMRLRIGQRTHAFVAWRVDPLPGGETALVMLKATPAQEFARRALRAQTVTHRAERELSLAEAERERLRAEARRLRVLADIDRMTGLLNASAFADRCRIILRDGGRGILAFADLDRFKPVNDRFGHEAGDFVIATIARRLKQEVRQRDMVGRLGGDEFGLWFDRFDEGRMPGLVARLTEEIERPILWQPDDGGAEIALRVSASIGWAVAGPETTSYSGLRMAADSHMYSVKGQRGGLRA</sequence>
<evidence type="ECO:0000256" key="1">
    <source>
        <dbReference type="SAM" id="Coils"/>
    </source>
</evidence>
<gene>
    <name evidence="3" type="ORF">KB874_04580</name>
</gene>
<dbReference type="InterPro" id="IPR052155">
    <property type="entry name" value="Biofilm_reg_signaling"/>
</dbReference>
<evidence type="ECO:0000313" key="3">
    <source>
        <dbReference type="EMBL" id="MBS0123399.1"/>
    </source>
</evidence>
<keyword evidence="4" id="KW-1185">Reference proteome</keyword>
<dbReference type="InterPro" id="IPR043128">
    <property type="entry name" value="Rev_trsase/Diguanyl_cyclase"/>
</dbReference>
<dbReference type="PANTHER" id="PTHR44757">
    <property type="entry name" value="DIGUANYLATE CYCLASE DGCP"/>
    <property type="match status" value="1"/>
</dbReference>
<dbReference type="Gene3D" id="3.30.70.270">
    <property type="match status" value="1"/>
</dbReference>
<dbReference type="Pfam" id="PF00990">
    <property type="entry name" value="GGDEF"/>
    <property type="match status" value="1"/>
</dbReference>
<accession>A0A8J7WDW1</accession>
<dbReference type="CDD" id="cd01949">
    <property type="entry name" value="GGDEF"/>
    <property type="match status" value="1"/>
</dbReference>
<name>A0A8J7WDW1_9RHOB</name>
<comment type="caution">
    <text evidence="3">The sequence shown here is derived from an EMBL/GenBank/DDBJ whole genome shotgun (WGS) entry which is preliminary data.</text>
</comment>
<keyword evidence="1" id="KW-0175">Coiled coil</keyword>
<dbReference type="RefSeq" id="WP_212535379.1">
    <property type="nucleotide sequence ID" value="NZ_JAGTUU010000002.1"/>
</dbReference>
<evidence type="ECO:0000313" key="4">
    <source>
        <dbReference type="Proteomes" id="UP000681356"/>
    </source>
</evidence>
<dbReference type="SUPFAM" id="SSF55073">
    <property type="entry name" value="Nucleotide cyclase"/>
    <property type="match status" value="1"/>
</dbReference>
<protein>
    <submittedName>
        <fullName evidence="3">GGDEF domain-containing protein</fullName>
    </submittedName>
</protein>
<dbReference type="EMBL" id="JAGTUU010000002">
    <property type="protein sequence ID" value="MBS0123399.1"/>
    <property type="molecule type" value="Genomic_DNA"/>
</dbReference>
<dbReference type="InterPro" id="IPR029787">
    <property type="entry name" value="Nucleotide_cyclase"/>
</dbReference>
<organism evidence="3 4">
    <name type="scientific">Thetidibacter halocola</name>
    <dbReference type="NCBI Taxonomy" id="2827239"/>
    <lineage>
        <taxon>Bacteria</taxon>
        <taxon>Pseudomonadati</taxon>
        <taxon>Pseudomonadota</taxon>
        <taxon>Alphaproteobacteria</taxon>
        <taxon>Rhodobacterales</taxon>
        <taxon>Roseobacteraceae</taxon>
        <taxon>Thetidibacter</taxon>
    </lineage>
</organism>
<dbReference type="PROSITE" id="PS50887">
    <property type="entry name" value="GGDEF"/>
    <property type="match status" value="1"/>
</dbReference>